<sequence>MPVEPFRGSSHPTLGVELELQIIDAATLELAPVGDEIIETIPAELSESVKPELYQCCVEINTAICHDVDEVGRDLAGKLTLVEERARRFGARVAWGGSHPFSHWTEQQISESPRYHQLIDDIQDTIRRQLTFGLHVHVGVPDGDTAARACTRVAHYLPTLLALSANSPYWCGRDTGLRSYRLDVMGTAPTGGQPPFLRDWDSFVRLAERLAEVGSIKTTKELWWDVRPSDRHGTVEVRICDMPTDLASVQGLTALIQCLIHHLAQDAGSELVELSEFGRLMIRQNRWRAARHGLDAVLVDPESGRDEVARDAIRRMTETLSPTAEKLGCTRWLAHARAMAERPDGATQQRSVFEKTGQLVDVARFLAGEPASAEAGSEVRA</sequence>
<dbReference type="InterPro" id="IPR011793">
    <property type="entry name" value="YbdK"/>
</dbReference>
<protein>
    <recommendedName>
        <fullName evidence="4">Putative glutamate--cysteine ligase 2</fullName>
        <ecNumber evidence="4">6.3.2.2</ecNumber>
    </recommendedName>
    <alternativeName>
        <fullName evidence="4">Gamma-glutamylcysteine synthetase 2</fullName>
        <shortName evidence="4">GCS 2</shortName>
        <shortName evidence="4">Gamma-GCS 2</shortName>
    </alternativeName>
</protein>
<proteinExistence type="inferred from homology"/>
<evidence type="ECO:0000256" key="4">
    <source>
        <dbReference type="HAMAP-Rule" id="MF_01609"/>
    </source>
</evidence>
<dbReference type="PANTHER" id="PTHR36510:SF1">
    <property type="entry name" value="GLUTAMATE--CYSTEINE LIGASE 2-RELATED"/>
    <property type="match status" value="1"/>
</dbReference>
<evidence type="ECO:0000256" key="3">
    <source>
        <dbReference type="ARBA" id="ARBA00022840"/>
    </source>
</evidence>
<gene>
    <name evidence="5" type="ORF">PZE19_23400</name>
</gene>
<evidence type="ECO:0000313" key="6">
    <source>
        <dbReference type="Proteomes" id="UP001216907"/>
    </source>
</evidence>
<keyword evidence="3 4" id="KW-0067">ATP-binding</keyword>
<evidence type="ECO:0000256" key="1">
    <source>
        <dbReference type="ARBA" id="ARBA00022598"/>
    </source>
</evidence>
<dbReference type="InterPro" id="IPR006336">
    <property type="entry name" value="GCS2"/>
</dbReference>
<keyword evidence="6" id="KW-1185">Reference proteome</keyword>
<dbReference type="EC" id="6.3.2.2" evidence="4"/>
<dbReference type="NCBIfam" id="TIGR02050">
    <property type="entry name" value="gshA_cyan_rel"/>
    <property type="match status" value="1"/>
</dbReference>
<dbReference type="GO" id="GO:0016874">
    <property type="term" value="F:ligase activity"/>
    <property type="evidence" value="ECO:0007669"/>
    <property type="project" value="UniProtKB-KW"/>
</dbReference>
<comment type="caution">
    <text evidence="5">The sequence shown here is derived from an EMBL/GenBank/DDBJ whole genome shotgun (WGS) entry which is preliminary data.</text>
</comment>
<evidence type="ECO:0000256" key="2">
    <source>
        <dbReference type="ARBA" id="ARBA00022741"/>
    </source>
</evidence>
<dbReference type="SUPFAM" id="SSF55931">
    <property type="entry name" value="Glutamine synthetase/guanido kinase"/>
    <property type="match status" value="1"/>
</dbReference>
<comment type="function">
    <text evidence="4">ATP-dependent carboxylate-amine ligase which exhibits weak glutamate--cysteine ligase activity.</text>
</comment>
<comment type="similarity">
    <text evidence="4">Belongs to the glutamate--cysteine ligase type 2 family. YbdK subfamily.</text>
</comment>
<dbReference type="InterPro" id="IPR050141">
    <property type="entry name" value="GCL_type2/YbdK_subfam"/>
</dbReference>
<reference evidence="5 6" key="1">
    <citation type="submission" date="2023-03" db="EMBL/GenBank/DDBJ databases">
        <title>Paludisphaera mucosa sp. nov. a novel planctomycete from northern fen.</title>
        <authorList>
            <person name="Ivanova A."/>
        </authorList>
    </citation>
    <scope>NUCLEOTIDE SEQUENCE [LARGE SCALE GENOMIC DNA]</scope>
    <source>
        <strain evidence="5 6">Pla2</strain>
    </source>
</reference>
<comment type="catalytic activity">
    <reaction evidence="4">
        <text>L-cysteine + L-glutamate + ATP = gamma-L-glutamyl-L-cysteine + ADP + phosphate + H(+)</text>
        <dbReference type="Rhea" id="RHEA:13285"/>
        <dbReference type="ChEBI" id="CHEBI:15378"/>
        <dbReference type="ChEBI" id="CHEBI:29985"/>
        <dbReference type="ChEBI" id="CHEBI:30616"/>
        <dbReference type="ChEBI" id="CHEBI:35235"/>
        <dbReference type="ChEBI" id="CHEBI:43474"/>
        <dbReference type="ChEBI" id="CHEBI:58173"/>
        <dbReference type="ChEBI" id="CHEBI:456216"/>
        <dbReference type="EC" id="6.3.2.2"/>
    </reaction>
</comment>
<dbReference type="InterPro" id="IPR014746">
    <property type="entry name" value="Gln_synth/guanido_kin_cat_dom"/>
</dbReference>
<dbReference type="HAMAP" id="MF_01609">
    <property type="entry name" value="Glu_cys_ligase_2"/>
    <property type="match status" value="1"/>
</dbReference>
<dbReference type="EMBL" id="JARRAG010000002">
    <property type="protein sequence ID" value="MDG3006726.1"/>
    <property type="molecule type" value="Genomic_DNA"/>
</dbReference>
<keyword evidence="1 4" id="KW-0436">Ligase</keyword>
<organism evidence="5 6">
    <name type="scientific">Paludisphaera mucosa</name>
    <dbReference type="NCBI Taxonomy" id="3030827"/>
    <lineage>
        <taxon>Bacteria</taxon>
        <taxon>Pseudomonadati</taxon>
        <taxon>Planctomycetota</taxon>
        <taxon>Planctomycetia</taxon>
        <taxon>Isosphaerales</taxon>
        <taxon>Isosphaeraceae</taxon>
        <taxon>Paludisphaera</taxon>
    </lineage>
</organism>
<dbReference type="Gene3D" id="3.30.590.20">
    <property type="match status" value="1"/>
</dbReference>
<name>A0ABT6FGL6_9BACT</name>
<accession>A0ABT6FGL6</accession>
<keyword evidence="2 4" id="KW-0547">Nucleotide-binding</keyword>
<dbReference type="Proteomes" id="UP001216907">
    <property type="component" value="Unassembled WGS sequence"/>
</dbReference>
<dbReference type="RefSeq" id="WP_277863019.1">
    <property type="nucleotide sequence ID" value="NZ_JARRAG010000002.1"/>
</dbReference>
<dbReference type="PANTHER" id="PTHR36510">
    <property type="entry name" value="GLUTAMATE--CYSTEINE LIGASE 2-RELATED"/>
    <property type="match status" value="1"/>
</dbReference>
<dbReference type="Pfam" id="PF04107">
    <property type="entry name" value="GCS2"/>
    <property type="match status" value="1"/>
</dbReference>
<evidence type="ECO:0000313" key="5">
    <source>
        <dbReference type="EMBL" id="MDG3006726.1"/>
    </source>
</evidence>